<gene>
    <name evidence="1" type="ORF">LCMAC201_02840</name>
</gene>
<organism evidence="1">
    <name type="scientific">Marseillevirus LCMAC201</name>
    <dbReference type="NCBI Taxonomy" id="2506605"/>
    <lineage>
        <taxon>Viruses</taxon>
        <taxon>Varidnaviria</taxon>
        <taxon>Bamfordvirae</taxon>
        <taxon>Nucleocytoviricota</taxon>
        <taxon>Megaviricetes</taxon>
        <taxon>Pimascovirales</taxon>
        <taxon>Pimascovirales incertae sedis</taxon>
        <taxon>Marseilleviridae</taxon>
    </lineage>
</organism>
<reference evidence="1" key="1">
    <citation type="journal article" date="2019" name="MBio">
        <title>Virus Genomes from Deep Sea Sediments Expand the Ocean Megavirome and Support Independent Origins of Viral Gigantism.</title>
        <authorList>
            <person name="Backstrom D."/>
            <person name="Yutin N."/>
            <person name="Jorgensen S.L."/>
            <person name="Dharamshi J."/>
            <person name="Homa F."/>
            <person name="Zaremba-Niedwiedzka K."/>
            <person name="Spang A."/>
            <person name="Wolf Y.I."/>
            <person name="Koonin E.V."/>
            <person name="Ettema T.J."/>
        </authorList>
    </citation>
    <scope>NUCLEOTIDE SEQUENCE</scope>
</reference>
<accession>A0A481YXV1</accession>
<dbReference type="GO" id="GO:0016740">
    <property type="term" value="F:transferase activity"/>
    <property type="evidence" value="ECO:0007669"/>
    <property type="project" value="UniProtKB-KW"/>
</dbReference>
<dbReference type="Gene3D" id="3.90.176.10">
    <property type="entry name" value="Toxin ADP-ribosyltransferase, Chain A, domain 1"/>
    <property type="match status" value="1"/>
</dbReference>
<dbReference type="EMBL" id="MK500350">
    <property type="protein sequence ID" value="QBK87374.1"/>
    <property type="molecule type" value="Genomic_DNA"/>
</dbReference>
<name>A0A481YXV1_9VIRU</name>
<evidence type="ECO:0000313" key="1">
    <source>
        <dbReference type="EMBL" id="QBK87374.1"/>
    </source>
</evidence>
<proteinExistence type="predicted"/>
<dbReference type="SUPFAM" id="SSF56399">
    <property type="entry name" value="ADP-ribosylation"/>
    <property type="match status" value="1"/>
</dbReference>
<protein>
    <submittedName>
        <fullName evidence="1">ADP-ribosyltransferase exoenzyme</fullName>
    </submittedName>
</protein>
<keyword evidence="1" id="KW-0808">Transferase</keyword>
<sequence length="396" mass="45475">MSDKYQKYTVKWINHKLEKGYFPNIYPDKSFLKEHYNIINPYLTEIKLYKGLCYKELNTYFKTGEVIIQGDCPVATLDQIAKKAGKTGLSAIEKIKLVAHRIEELYTKVKPLPYDVIVYRGVKRGTIGQNLFSGAYIKTRSYDLDMHRFCEDPDLQNIQLYKNCKGDPRPYISETLGFVSTSSKISVALRFANKGVEYDTVIALILPAGTKFIMPVDSSGDDFEREYILFPQHNTFVINNVIDTEVKVINKKIPIYVGAYCNELNEYRPKLLTLKTTACTSFCEEFLHFCDPKTGKCLGDKPKTYTTIQNWWKQKNLKGKCNKKTIKKCVDKFEACDPNTGKCISTVDIASSGYWDYSSLITARVLDWISPEDIIAKQKERYNCTEDHINTCAQHN</sequence>